<evidence type="ECO:0000313" key="2">
    <source>
        <dbReference type="Proteomes" id="UP000188324"/>
    </source>
</evidence>
<sequence length="194" mass="20716">MKQAPPTLAPLLRSDLQGELLASLFLHPDDEHTLSDLARLLKAPLTTVHSEVERLAAGGLLEERRVGRARLVRASGTHPLAPPLTELLTLTYGPVAVLPALLRDLPGLERAYVYGSWAARRLGEPGPQPEDVDVLLVGKVSRRAAAKAQGAATAALRQEVNLTILDPGEWERPSSGFASTVKAGPLVPIDLGEK</sequence>
<name>A0A1Q2CC95_9ACTN</name>
<accession>A0A1Q2CC95</accession>
<dbReference type="SUPFAM" id="SSF46785">
    <property type="entry name" value="Winged helix' DNA-binding domain"/>
    <property type="match status" value="1"/>
</dbReference>
<dbReference type="InterPro" id="IPR011991">
    <property type="entry name" value="ArsR-like_HTH"/>
</dbReference>
<dbReference type="EMBL" id="CP019605">
    <property type="protein sequence ID" value="AQP43738.1"/>
    <property type="molecule type" value="Genomic_DNA"/>
</dbReference>
<dbReference type="KEGG" id="tfl:RPIT_02030"/>
<organism evidence="1 2">
    <name type="scientific">Tessaracoccus flavus</name>
    <dbReference type="NCBI Taxonomy" id="1610493"/>
    <lineage>
        <taxon>Bacteria</taxon>
        <taxon>Bacillati</taxon>
        <taxon>Actinomycetota</taxon>
        <taxon>Actinomycetes</taxon>
        <taxon>Propionibacteriales</taxon>
        <taxon>Propionibacteriaceae</taxon>
        <taxon>Tessaracoccus</taxon>
    </lineage>
</organism>
<dbReference type="AlphaFoldDB" id="A0A1Q2CC95"/>
<reference evidence="1 2" key="1">
    <citation type="journal article" date="2016" name="Int. J. Syst. Evol. Microbiol.">
        <title>Tessaracoccus flavus sp. nov., isolated from the drainage system of a lindane-producing factory.</title>
        <authorList>
            <person name="Kumari R."/>
            <person name="Singh P."/>
            <person name="Schumann P."/>
            <person name="Lal R."/>
        </authorList>
    </citation>
    <scope>NUCLEOTIDE SEQUENCE [LARGE SCALE GENOMIC DNA]</scope>
    <source>
        <strain evidence="1 2">RP1T</strain>
    </source>
</reference>
<dbReference type="InterPro" id="IPR036390">
    <property type="entry name" value="WH_DNA-bd_sf"/>
</dbReference>
<protein>
    <submittedName>
        <fullName evidence="1">Uncharacterized protein</fullName>
    </submittedName>
</protein>
<gene>
    <name evidence="1" type="ORF">RPIT_02030</name>
</gene>
<dbReference type="CDD" id="cd00090">
    <property type="entry name" value="HTH_ARSR"/>
    <property type="match status" value="1"/>
</dbReference>
<dbReference type="InterPro" id="IPR036388">
    <property type="entry name" value="WH-like_DNA-bd_sf"/>
</dbReference>
<dbReference type="OrthoDB" id="3526885at2"/>
<evidence type="ECO:0000313" key="1">
    <source>
        <dbReference type="EMBL" id="AQP43738.1"/>
    </source>
</evidence>
<dbReference type="Gene3D" id="1.10.10.10">
    <property type="entry name" value="Winged helix-like DNA-binding domain superfamily/Winged helix DNA-binding domain"/>
    <property type="match status" value="1"/>
</dbReference>
<keyword evidence="2" id="KW-1185">Reference proteome</keyword>
<dbReference type="RefSeq" id="WP_077340088.1">
    <property type="nucleotide sequence ID" value="NZ_CP019605.1"/>
</dbReference>
<dbReference type="Proteomes" id="UP000188324">
    <property type="component" value="Chromosome"/>
</dbReference>
<proteinExistence type="predicted"/>
<dbReference type="STRING" id="1610493.RPIT_02030"/>